<accession>S7WQQ2</accession>
<feature type="transmembrane region" description="Helical" evidence="1">
    <location>
        <begin position="440"/>
        <end position="469"/>
    </location>
</feature>
<keyword evidence="1" id="KW-1133">Transmembrane helix</keyword>
<protein>
    <submittedName>
        <fullName evidence="2">Cyclic beta-1,2-glucan synthase</fullName>
        <ecNumber evidence="2">2.4.1.-</ecNumber>
    </submittedName>
</protein>
<evidence type="ECO:0000256" key="1">
    <source>
        <dbReference type="SAM" id="Phobius"/>
    </source>
</evidence>
<sequence>MREYFLKRGAFLNATEVDPIRSELYNSNQIKVHAGIVARYHKLLKGKRNDKLLKRLDDNEKTLVEVRNLLVESIQSGQSLTPAAEWLLDNFYLIEEQIVTAKKHLPKKYSEGLPYLANGNSKNMPRVYDIALEIIAHRDGDVDSNGLKGFISAYQSEKILTLGELWAIPIMMKLAVIENLRRIAEKTALDMIDNNLADYWGEKMIETVKKEPADLVLTIADMSRSKPVLNSPFVAGFTRKLQGKGPAFALPLKWLEQQLYKEGVSGTDLVFQDNQKQAADQVSVKNSIGTLRFIGSTDWRKFVEASSIVEQILRTDITGIYPQLDFATRDRYRHVIENISKRSPLSESEVAEKTIELTKRPEIAEKQYAREKHVGFYLIGKGFGQLKEAAKMRFNLKQSLTSFMEKRPAFIYLFSIAILTLAVAVGMLSVAWIYGDFRSLVLIILALLCLAGGAHLAITFTNWLATIWIKPQILPRLDFSKGIPLKFRTLVTVPTMLTSKNEIEESIEALEVRFLANQGGKLYFSLLTDFTDADSETMPNDSLLLNFVSERIQQLNDKYNEIGQSDTFFCSTVGENGIRKKPGGWGTNEKEVNFLL</sequence>
<dbReference type="EMBL" id="ATNM01000074">
    <property type="protein sequence ID" value="EPR69074.1"/>
    <property type="molecule type" value="Genomic_DNA"/>
</dbReference>
<dbReference type="GO" id="GO:0016757">
    <property type="term" value="F:glycosyltransferase activity"/>
    <property type="evidence" value="ECO:0007669"/>
    <property type="project" value="UniProtKB-KW"/>
</dbReference>
<gene>
    <name evidence="2" type="ORF">ADICYQ_1846</name>
</gene>
<keyword evidence="2" id="KW-0808">Transferase</keyword>
<organism evidence="2 3">
    <name type="scientific">Cyclobacterium qasimii M12-11B</name>
    <dbReference type="NCBI Taxonomy" id="641524"/>
    <lineage>
        <taxon>Bacteria</taxon>
        <taxon>Pseudomonadati</taxon>
        <taxon>Bacteroidota</taxon>
        <taxon>Cytophagia</taxon>
        <taxon>Cytophagales</taxon>
        <taxon>Cyclobacteriaceae</taxon>
        <taxon>Cyclobacterium</taxon>
    </lineage>
</organism>
<dbReference type="EC" id="2.4.1.-" evidence="2"/>
<dbReference type="eggNOG" id="COG3459">
    <property type="taxonomic scope" value="Bacteria"/>
</dbReference>
<keyword evidence="1" id="KW-0472">Membrane</keyword>
<evidence type="ECO:0000313" key="2">
    <source>
        <dbReference type="EMBL" id="EPR69074.1"/>
    </source>
</evidence>
<dbReference type="AlphaFoldDB" id="S7WQQ2"/>
<evidence type="ECO:0000313" key="3">
    <source>
        <dbReference type="Proteomes" id="UP000014974"/>
    </source>
</evidence>
<dbReference type="Proteomes" id="UP000014974">
    <property type="component" value="Unassembled WGS sequence"/>
</dbReference>
<keyword evidence="2" id="KW-0328">Glycosyltransferase</keyword>
<name>S7WQQ2_9BACT</name>
<dbReference type="PATRIC" id="fig|641524.5.peg.1832"/>
<comment type="caution">
    <text evidence="2">The sequence shown here is derived from an EMBL/GenBank/DDBJ whole genome shotgun (WGS) entry which is preliminary data.</text>
</comment>
<dbReference type="STRING" id="641524.ADICYQ_1846"/>
<feature type="transmembrane region" description="Helical" evidence="1">
    <location>
        <begin position="409"/>
        <end position="434"/>
    </location>
</feature>
<reference evidence="2 3" key="1">
    <citation type="journal article" date="2013" name="Genome Announc.">
        <title>Draft Genome Sequence of Cyclobacterium qasimii Strain M12-11BT, Isolated from Arctic Marine Sediment.</title>
        <authorList>
            <person name="Shivaji S."/>
            <person name="Ara S."/>
            <person name="Singh A."/>
            <person name="Kumar Pinnaka A."/>
        </authorList>
    </citation>
    <scope>NUCLEOTIDE SEQUENCE [LARGE SCALE GENOMIC DNA]</scope>
    <source>
        <strain evidence="2 3">M12-11B</strain>
    </source>
</reference>
<keyword evidence="1" id="KW-0812">Transmembrane</keyword>
<proteinExistence type="predicted"/>